<dbReference type="InterPro" id="IPR007280">
    <property type="entry name" value="Peptidase_C_arc/bac"/>
</dbReference>
<dbReference type="Pfam" id="PF04151">
    <property type="entry name" value="PPC"/>
    <property type="match status" value="1"/>
</dbReference>
<reference evidence="3" key="1">
    <citation type="submission" date="2024-02" db="EMBL/GenBank/DDBJ databases">
        <title>Sediminibacterium planktonica sp. nov. and Sediminibacterium longus sp. nov., isolated from surface lake and river water.</title>
        <authorList>
            <person name="Watanabe K."/>
            <person name="Takemine S."/>
            <person name="Ishii Y."/>
            <person name="Ogata Y."/>
            <person name="Shindo C."/>
            <person name="Suda W."/>
        </authorList>
    </citation>
    <scope>NUCLEOTIDE SEQUENCE</scope>
    <source>
        <strain evidence="3">KACHI17</strain>
    </source>
</reference>
<protein>
    <recommendedName>
        <fullName evidence="2">Peptidase C-terminal archaeal/bacterial domain-containing protein</fullName>
    </recommendedName>
</protein>
<dbReference type="RefSeq" id="WP_353548869.1">
    <property type="nucleotide sequence ID" value="NZ_AP029612.1"/>
</dbReference>
<proteinExistence type="predicted"/>
<sequence>MRNTFTKLVLACFLVGVLIQSSGCKKAEELWDAYWEGVFDMSEGWQIELSRDEAIFITAGNSKPGISTGSKIGIGLKREDGDSWRGSIRNNKGFGSMVPGAVDIIGNVIVFNTDAGETYGGTKGTRGVSIGGGSGSGGSTGGGSGSGGSTGGGSGGGTTGPVTQFLINQKVEGNRGDKKIFRFTVPSGTKTLEVKISELPNVYYYNTADMGVRYGSDPTVTLSPQYRWVADCAPVKSNREEEVCFFNNPRTGQYSVMLFGYNTHFTSHLTVKITK</sequence>
<evidence type="ECO:0000259" key="2">
    <source>
        <dbReference type="Pfam" id="PF04151"/>
    </source>
</evidence>
<organism evidence="3">
    <name type="scientific">Sediminibacterium sp. KACHI17</name>
    <dbReference type="NCBI Taxonomy" id="1751071"/>
    <lineage>
        <taxon>Bacteria</taxon>
        <taxon>Pseudomonadati</taxon>
        <taxon>Bacteroidota</taxon>
        <taxon>Chitinophagia</taxon>
        <taxon>Chitinophagales</taxon>
        <taxon>Chitinophagaceae</taxon>
        <taxon>Sediminibacterium</taxon>
    </lineage>
</organism>
<dbReference type="AlphaFoldDB" id="A0AAT9GKQ8"/>
<feature type="region of interest" description="Disordered" evidence="1">
    <location>
        <begin position="121"/>
        <end position="162"/>
    </location>
</feature>
<feature type="domain" description="Peptidase C-terminal archaeal/bacterial" evidence="2">
    <location>
        <begin position="179"/>
        <end position="259"/>
    </location>
</feature>
<dbReference type="Gene3D" id="2.60.120.380">
    <property type="match status" value="1"/>
</dbReference>
<evidence type="ECO:0000256" key="1">
    <source>
        <dbReference type="SAM" id="MobiDB-lite"/>
    </source>
</evidence>
<accession>A0AAT9GKQ8</accession>
<name>A0AAT9GKQ8_9BACT</name>
<gene>
    <name evidence="3" type="ORF">KACHI17_21120</name>
</gene>
<evidence type="ECO:0000313" key="3">
    <source>
        <dbReference type="EMBL" id="BFG71231.1"/>
    </source>
</evidence>
<dbReference type="EMBL" id="AP029612">
    <property type="protein sequence ID" value="BFG71231.1"/>
    <property type="molecule type" value="Genomic_DNA"/>
</dbReference>
<feature type="compositionally biased region" description="Gly residues" evidence="1">
    <location>
        <begin position="121"/>
        <end position="159"/>
    </location>
</feature>